<dbReference type="HOGENOM" id="CLU_121453_0_0_6"/>
<organism evidence="2 3">
    <name type="scientific">gamma proteobacterium HTCC2207</name>
    <dbReference type="NCBI Taxonomy" id="314287"/>
    <lineage>
        <taxon>Bacteria</taxon>
        <taxon>Pseudomonadati</taxon>
        <taxon>Pseudomonadota</taxon>
        <taxon>Gammaproteobacteria</taxon>
        <taxon>Cellvibrionales</taxon>
        <taxon>Porticoccaceae</taxon>
        <taxon>SAR92 clade</taxon>
    </lineage>
</organism>
<protein>
    <recommendedName>
        <fullName evidence="1">Methylene-tetrahydrofolate reductase C-terminal-like domain-containing protein</fullName>
    </recommendedName>
</protein>
<proteinExistence type="predicted"/>
<evidence type="ECO:0000259" key="1">
    <source>
        <dbReference type="Pfam" id="PF12225"/>
    </source>
</evidence>
<comment type="caution">
    <text evidence="2">The sequence shown here is derived from an EMBL/GenBank/DDBJ whole genome shotgun (WGS) entry which is preliminary data.</text>
</comment>
<dbReference type="OrthoDB" id="9795431at2"/>
<feature type="domain" description="Methylene-tetrahydrofolate reductase C-terminal-like" evidence="1">
    <location>
        <begin position="39"/>
        <end position="131"/>
    </location>
</feature>
<accession>Q1YTA0</accession>
<evidence type="ECO:0000313" key="3">
    <source>
        <dbReference type="Proteomes" id="UP000005555"/>
    </source>
</evidence>
<dbReference type="Pfam" id="PF12225">
    <property type="entry name" value="DUF5981"/>
    <property type="match status" value="1"/>
</dbReference>
<dbReference type="eggNOG" id="COG0685">
    <property type="taxonomic scope" value="Bacteria"/>
</dbReference>
<dbReference type="STRING" id="314287.GB2207_02247"/>
<gene>
    <name evidence="2" type="ORF">GB2207_02247</name>
</gene>
<dbReference type="Proteomes" id="UP000005555">
    <property type="component" value="Unassembled WGS sequence"/>
</dbReference>
<dbReference type="AlphaFoldDB" id="Q1YTA0"/>
<name>Q1YTA0_9GAMM</name>
<reference evidence="2 3" key="1">
    <citation type="submission" date="2006-03" db="EMBL/GenBank/DDBJ databases">
        <authorList>
            <person name="Giovannoni S.J."/>
            <person name="Cho J.-C."/>
            <person name="Ferriera S."/>
            <person name="Johnson J."/>
            <person name="Kravitz S."/>
            <person name="Halpern A."/>
            <person name="Remington K."/>
            <person name="Beeson K."/>
            <person name="Tran B."/>
            <person name="Rogers Y.-H."/>
            <person name="Friedman R."/>
            <person name="Venter J.C."/>
        </authorList>
    </citation>
    <scope>NUCLEOTIDE SEQUENCE [LARGE SCALE GENOMIC DNA]</scope>
    <source>
        <strain evidence="2 3">HTCC2207</strain>
    </source>
</reference>
<evidence type="ECO:0000313" key="2">
    <source>
        <dbReference type="EMBL" id="EAS47587.1"/>
    </source>
</evidence>
<dbReference type="EMBL" id="AAPI01000002">
    <property type="protein sequence ID" value="EAS47587.1"/>
    <property type="molecule type" value="Genomic_DNA"/>
</dbReference>
<keyword evidence="3" id="KW-1185">Reference proteome</keyword>
<sequence>MKRVRYWSARNARWLRSAYQALERLLVALHPIFKRLGYQRLDRAFAAIEQMVKGFLFDSQSCGQCTLGETGMACPMNCPKTLRNGPCGGVRSNGHCEVDATMVCVWVTSWEGSKRVGDLESTIQVIQAPVDVRLKGTSAWLRAVRKKLGVTS</sequence>
<dbReference type="InterPro" id="IPR022026">
    <property type="entry name" value="DUF5981"/>
</dbReference>